<feature type="chain" id="PRO_5036929301" evidence="1">
    <location>
        <begin position="23"/>
        <end position="176"/>
    </location>
</feature>
<organism evidence="2 3">
    <name type="scientific">PS1 clade bacterium</name>
    <dbReference type="NCBI Taxonomy" id="2175152"/>
    <lineage>
        <taxon>Bacteria</taxon>
        <taxon>Pseudomonadati</taxon>
        <taxon>Pseudomonadota</taxon>
        <taxon>Alphaproteobacteria</taxon>
        <taxon>PS1 clade</taxon>
    </lineage>
</organism>
<sequence>MRAIIAAFALMGLLLTPAAAQEADLAKAQAFVTSLADDAIMILSTEKSRAGREAAFAALLDERANMRRIARFTLGQFGREISKDDFAAFEKLLGEFIVKVYANRLGEYSDEKVMVGKAQAKKKNVIVGSSIAFANGRDPIDIDWWLRVEKDASLTLFDVRVLGVWMAQEQRDAFAS</sequence>
<keyword evidence="1" id="KW-0732">Signal</keyword>
<name>A0A937HK56_9PROT</name>
<comment type="caution">
    <text evidence="2">The sequence shown here is derived from an EMBL/GenBank/DDBJ whole genome shotgun (WGS) entry which is preliminary data.</text>
</comment>
<dbReference type="Proteomes" id="UP000785783">
    <property type="component" value="Unassembled WGS sequence"/>
</dbReference>
<dbReference type="InterPro" id="IPR008869">
    <property type="entry name" value="MlaC/ttg2D"/>
</dbReference>
<gene>
    <name evidence="2" type="ORF">ISQ19_03315</name>
</gene>
<feature type="non-terminal residue" evidence="2">
    <location>
        <position position="176"/>
    </location>
</feature>
<feature type="signal peptide" evidence="1">
    <location>
        <begin position="1"/>
        <end position="22"/>
    </location>
</feature>
<dbReference type="Gene3D" id="3.10.450.710">
    <property type="entry name" value="Tgt2/MlaC"/>
    <property type="match status" value="1"/>
</dbReference>
<dbReference type="Pfam" id="PF05494">
    <property type="entry name" value="MlaC"/>
    <property type="match status" value="1"/>
</dbReference>
<accession>A0A937HK56</accession>
<evidence type="ECO:0000313" key="3">
    <source>
        <dbReference type="Proteomes" id="UP000785783"/>
    </source>
</evidence>
<dbReference type="AlphaFoldDB" id="A0A937HK56"/>
<evidence type="ECO:0000256" key="1">
    <source>
        <dbReference type="SAM" id="SignalP"/>
    </source>
</evidence>
<dbReference type="PANTHER" id="PTHR36573:SF1">
    <property type="entry name" value="INTERMEMBRANE PHOSPHOLIPID TRANSPORT SYSTEM BINDING PROTEIN MLAC"/>
    <property type="match status" value="1"/>
</dbReference>
<dbReference type="EMBL" id="JADHOK010000029">
    <property type="protein sequence ID" value="MBL6761708.1"/>
    <property type="molecule type" value="Genomic_DNA"/>
</dbReference>
<proteinExistence type="predicted"/>
<evidence type="ECO:0000313" key="2">
    <source>
        <dbReference type="EMBL" id="MBL6761708.1"/>
    </source>
</evidence>
<dbReference type="PANTHER" id="PTHR36573">
    <property type="entry name" value="INTERMEMBRANE PHOSPHOLIPID TRANSPORT SYSTEM BINDING PROTEIN MLAC"/>
    <property type="match status" value="1"/>
</dbReference>
<dbReference type="InterPro" id="IPR042245">
    <property type="entry name" value="Tgt2/MlaC_sf"/>
</dbReference>
<protein>
    <submittedName>
        <fullName evidence="2">ABC transporter substrate-binding protein</fullName>
    </submittedName>
</protein>
<reference evidence="2" key="1">
    <citation type="submission" date="2020-10" db="EMBL/GenBank/DDBJ databases">
        <title>Microbiome of the Black Sea water column analyzed by genome centric metagenomics.</title>
        <authorList>
            <person name="Cabello-Yeves P.J."/>
            <person name="Callieri C."/>
            <person name="Picazo A."/>
            <person name="Mehrshad M."/>
            <person name="Haro-Moreno J.M."/>
            <person name="Roda-Garcia J."/>
            <person name="Dzembekova N."/>
            <person name="Slabakova V."/>
            <person name="Slabakova N."/>
            <person name="Moncheva S."/>
            <person name="Rodriguez-Valera F."/>
        </authorList>
    </citation>
    <scope>NUCLEOTIDE SEQUENCE</scope>
    <source>
        <strain evidence="2">BS307-5m-G5</strain>
    </source>
</reference>